<dbReference type="EMBL" id="QKKF02004942">
    <property type="protein sequence ID" value="RZF47040.1"/>
    <property type="molecule type" value="Genomic_DNA"/>
</dbReference>
<proteinExistence type="predicted"/>
<evidence type="ECO:0000313" key="3">
    <source>
        <dbReference type="Proteomes" id="UP000291343"/>
    </source>
</evidence>
<dbReference type="Proteomes" id="UP000291343">
    <property type="component" value="Unassembled WGS sequence"/>
</dbReference>
<accession>A0A482XNE0</accession>
<dbReference type="InParanoid" id="A0A482XNE0"/>
<sequence>MDSQFKNGERLLRQCTSYSLPDRYHELCALVVCKDKTLILLLAFCLLLSASSATKKTETATKPPAPPPPPPEILFIQFSPLVTARPPNDDVTTRPEEYLRKRVVYEIEPYLGTQQNQNQYQNNLNQLTLNNPDFNVFASRPISNQKPPGHQGQTQGQRPNYQQPQRPQYQGQVQRPQYQQPQGQRPQYQGQTQRPQYQGQQRPQYQQPQRPQYQKPQPQRPQAQRPVYNPPRLPFASVIASPLAHHSRPREDVRVVSS</sequence>
<dbReference type="AlphaFoldDB" id="A0A482XNE0"/>
<reference evidence="2 3" key="1">
    <citation type="journal article" date="2017" name="Gigascience">
        <title>Genome sequence of the small brown planthopper, Laodelphax striatellus.</title>
        <authorList>
            <person name="Zhu J."/>
            <person name="Jiang F."/>
            <person name="Wang X."/>
            <person name="Yang P."/>
            <person name="Bao Y."/>
            <person name="Zhao W."/>
            <person name="Wang W."/>
            <person name="Lu H."/>
            <person name="Wang Q."/>
            <person name="Cui N."/>
            <person name="Li J."/>
            <person name="Chen X."/>
            <person name="Luo L."/>
            <person name="Yu J."/>
            <person name="Kang L."/>
            <person name="Cui F."/>
        </authorList>
    </citation>
    <scope>NUCLEOTIDE SEQUENCE [LARGE SCALE GENOMIC DNA]</scope>
    <source>
        <strain evidence="2">Lst14</strain>
    </source>
</reference>
<evidence type="ECO:0000256" key="1">
    <source>
        <dbReference type="SAM" id="MobiDB-lite"/>
    </source>
</evidence>
<feature type="region of interest" description="Disordered" evidence="1">
    <location>
        <begin position="131"/>
        <end position="258"/>
    </location>
</feature>
<keyword evidence="3" id="KW-1185">Reference proteome</keyword>
<evidence type="ECO:0000313" key="2">
    <source>
        <dbReference type="EMBL" id="RZF47040.1"/>
    </source>
</evidence>
<feature type="compositionally biased region" description="Low complexity" evidence="1">
    <location>
        <begin position="151"/>
        <end position="226"/>
    </location>
</feature>
<dbReference type="OrthoDB" id="6647165at2759"/>
<name>A0A482XNE0_LAOST</name>
<comment type="caution">
    <text evidence="2">The sequence shown here is derived from an EMBL/GenBank/DDBJ whole genome shotgun (WGS) entry which is preliminary data.</text>
</comment>
<feature type="compositionally biased region" description="Basic and acidic residues" evidence="1">
    <location>
        <begin position="249"/>
        <end position="258"/>
    </location>
</feature>
<organism evidence="2 3">
    <name type="scientific">Laodelphax striatellus</name>
    <name type="common">Small brown planthopper</name>
    <name type="synonym">Delphax striatella</name>
    <dbReference type="NCBI Taxonomy" id="195883"/>
    <lineage>
        <taxon>Eukaryota</taxon>
        <taxon>Metazoa</taxon>
        <taxon>Ecdysozoa</taxon>
        <taxon>Arthropoda</taxon>
        <taxon>Hexapoda</taxon>
        <taxon>Insecta</taxon>
        <taxon>Pterygota</taxon>
        <taxon>Neoptera</taxon>
        <taxon>Paraneoptera</taxon>
        <taxon>Hemiptera</taxon>
        <taxon>Auchenorrhyncha</taxon>
        <taxon>Fulgoroidea</taxon>
        <taxon>Delphacidae</taxon>
        <taxon>Criomorphinae</taxon>
        <taxon>Laodelphax</taxon>
    </lineage>
</organism>
<protein>
    <submittedName>
        <fullName evidence="2">Uncharacterized protein</fullName>
    </submittedName>
</protein>
<gene>
    <name evidence="2" type="ORF">LSTR_LSTR012617</name>
</gene>